<keyword evidence="2" id="KW-1185">Reference proteome</keyword>
<protein>
    <submittedName>
        <fullName evidence="1">Uncharacterized protein</fullName>
    </submittedName>
</protein>
<comment type="caution">
    <text evidence="1">The sequence shown here is derived from an EMBL/GenBank/DDBJ whole genome shotgun (WGS) entry which is preliminary data.</text>
</comment>
<name>A0ABN8LQS0_9CNID</name>
<reference evidence="1 2" key="1">
    <citation type="submission" date="2022-05" db="EMBL/GenBank/DDBJ databases">
        <authorList>
            <consortium name="Genoscope - CEA"/>
            <person name="William W."/>
        </authorList>
    </citation>
    <scope>NUCLEOTIDE SEQUENCE [LARGE SCALE GENOMIC DNA]</scope>
</reference>
<dbReference type="Proteomes" id="UP001159427">
    <property type="component" value="Unassembled WGS sequence"/>
</dbReference>
<evidence type="ECO:0000313" key="2">
    <source>
        <dbReference type="Proteomes" id="UP001159427"/>
    </source>
</evidence>
<dbReference type="EMBL" id="CALNXI010000119">
    <property type="protein sequence ID" value="CAH3019583.1"/>
    <property type="molecule type" value="Genomic_DNA"/>
</dbReference>
<gene>
    <name evidence="1" type="ORF">PEVE_00003162</name>
</gene>
<organism evidence="1 2">
    <name type="scientific">Porites evermanni</name>
    <dbReference type="NCBI Taxonomy" id="104178"/>
    <lineage>
        <taxon>Eukaryota</taxon>
        <taxon>Metazoa</taxon>
        <taxon>Cnidaria</taxon>
        <taxon>Anthozoa</taxon>
        <taxon>Hexacorallia</taxon>
        <taxon>Scleractinia</taxon>
        <taxon>Fungiina</taxon>
        <taxon>Poritidae</taxon>
        <taxon>Porites</taxon>
    </lineage>
</organism>
<evidence type="ECO:0000313" key="1">
    <source>
        <dbReference type="EMBL" id="CAH3019583.1"/>
    </source>
</evidence>
<proteinExistence type="predicted"/>
<sequence>MQYSGNWWYDRTTSYGSTTNPLDNYDMISPAFWLVGGNSIKMSRSDYSSHGALLYTDQNCLSGGTFRNRITGYGNFRNGRVRNSDSCRGSCYIPGGAHGYGDSSTPGFTHTDCSSNLQSSHYVSFWCDWSQGDGAVIMVGGGGSSCNRADHGIGVTEANSAVFGNPAECYGDFGDNCNFPTSYSINLWIK</sequence>
<accession>A0ABN8LQS0</accession>